<evidence type="ECO:0000256" key="1">
    <source>
        <dbReference type="SAM" id="MobiDB-lite"/>
    </source>
</evidence>
<evidence type="ECO:0000313" key="2">
    <source>
        <dbReference type="EMBL" id="MED6224676.1"/>
    </source>
</evidence>
<comment type="caution">
    <text evidence="2">The sequence shown here is derived from an EMBL/GenBank/DDBJ whole genome shotgun (WGS) entry which is preliminary data.</text>
</comment>
<keyword evidence="3" id="KW-1185">Reference proteome</keyword>
<name>A0ABU6ZRN8_9FABA</name>
<feature type="region of interest" description="Disordered" evidence="1">
    <location>
        <begin position="86"/>
        <end position="160"/>
    </location>
</feature>
<gene>
    <name evidence="2" type="ORF">PIB30_086365</name>
</gene>
<evidence type="ECO:0000313" key="3">
    <source>
        <dbReference type="Proteomes" id="UP001341840"/>
    </source>
</evidence>
<dbReference type="Proteomes" id="UP001341840">
    <property type="component" value="Unassembled WGS sequence"/>
</dbReference>
<sequence length="287" mass="31853">MSWIYQRFPRWCPDAKDVVVFPLASRVKRQLGGEQPVPEDPVNLDGFLYACRVRYLSPHDAIDDSQLDGLPNEVLLTSNQSRDRLSLPADVPITRRRRREHRPDIRRQARGGRGRGPDRDPKRPLGAMDSEDEEEYKPQEDGAGASGHGEDIPVAGDDIPIDDDFFTRPEHEFAASFGTAGPSTSVHPPATQGFMDPAMGFISKVSESQFDDIASRYMRLRDAATETTHLALPHPPLPLTTSDMSWISPITPPSVDHRLGGSVPPNAIILHCHNSSLTLYSAFLLML</sequence>
<organism evidence="2 3">
    <name type="scientific">Stylosanthes scabra</name>
    <dbReference type="NCBI Taxonomy" id="79078"/>
    <lineage>
        <taxon>Eukaryota</taxon>
        <taxon>Viridiplantae</taxon>
        <taxon>Streptophyta</taxon>
        <taxon>Embryophyta</taxon>
        <taxon>Tracheophyta</taxon>
        <taxon>Spermatophyta</taxon>
        <taxon>Magnoliopsida</taxon>
        <taxon>eudicotyledons</taxon>
        <taxon>Gunneridae</taxon>
        <taxon>Pentapetalae</taxon>
        <taxon>rosids</taxon>
        <taxon>fabids</taxon>
        <taxon>Fabales</taxon>
        <taxon>Fabaceae</taxon>
        <taxon>Papilionoideae</taxon>
        <taxon>50 kb inversion clade</taxon>
        <taxon>dalbergioids sensu lato</taxon>
        <taxon>Dalbergieae</taxon>
        <taxon>Pterocarpus clade</taxon>
        <taxon>Stylosanthes</taxon>
    </lineage>
</organism>
<dbReference type="EMBL" id="JASCZI010273338">
    <property type="protein sequence ID" value="MED6224676.1"/>
    <property type="molecule type" value="Genomic_DNA"/>
</dbReference>
<accession>A0ABU6ZRN8</accession>
<proteinExistence type="predicted"/>
<reference evidence="2 3" key="1">
    <citation type="journal article" date="2023" name="Plants (Basel)">
        <title>Bridging the Gap: Combining Genomics and Transcriptomics Approaches to Understand Stylosanthes scabra, an Orphan Legume from the Brazilian Caatinga.</title>
        <authorList>
            <person name="Ferreira-Neto J.R.C."/>
            <person name="da Silva M.D."/>
            <person name="Binneck E."/>
            <person name="de Melo N.F."/>
            <person name="da Silva R.H."/>
            <person name="de Melo A.L.T.M."/>
            <person name="Pandolfi V."/>
            <person name="Bustamante F.O."/>
            <person name="Brasileiro-Vidal A.C."/>
            <person name="Benko-Iseppon A.M."/>
        </authorList>
    </citation>
    <scope>NUCLEOTIDE SEQUENCE [LARGE SCALE GENOMIC DNA]</scope>
    <source>
        <tissue evidence="2">Leaves</tissue>
    </source>
</reference>
<protein>
    <submittedName>
        <fullName evidence="2">Uncharacterized protein</fullName>
    </submittedName>
</protein>